<evidence type="ECO:0000313" key="3">
    <source>
        <dbReference type="Proteomes" id="UP001633002"/>
    </source>
</evidence>
<sequence length="265" mass="30567">MNEVELNPIDLSVMFEFADYSDLQRDLAHGRERHMEMSVAYYLGKLSREFHSGELDEDMLESVDETLFIINMDNDYTLGFQGDQEVKYADVVSGGQGMTMIVRLTGGRDALIETPMIIFQNKDCMYPIRGVPDDIPGVCYRTGPKGWNDTLIFPQWCKENRVITRDRADRTRIIYMDNCSCYNETPELTATLQDINAIIRKLPPNSTHLCQPCDSFVIEKIKQEWRTEWEAYKLEMIKQNMWSVGSRKLLNPGNTFFLKLAASSV</sequence>
<dbReference type="InterPro" id="IPR004875">
    <property type="entry name" value="DDE_SF_endonuclease_dom"/>
</dbReference>
<name>A0ABD3GKG5_9MARC</name>
<dbReference type="Proteomes" id="UP001633002">
    <property type="component" value="Unassembled WGS sequence"/>
</dbReference>
<organism evidence="2 3">
    <name type="scientific">Riccia sorocarpa</name>
    <dbReference type="NCBI Taxonomy" id="122646"/>
    <lineage>
        <taxon>Eukaryota</taxon>
        <taxon>Viridiplantae</taxon>
        <taxon>Streptophyta</taxon>
        <taxon>Embryophyta</taxon>
        <taxon>Marchantiophyta</taxon>
        <taxon>Marchantiopsida</taxon>
        <taxon>Marchantiidae</taxon>
        <taxon>Marchantiales</taxon>
        <taxon>Ricciaceae</taxon>
        <taxon>Riccia</taxon>
    </lineage>
</organism>
<dbReference type="AlphaFoldDB" id="A0ABD3GKG5"/>
<evidence type="ECO:0000313" key="2">
    <source>
        <dbReference type="EMBL" id="KAL3678637.1"/>
    </source>
</evidence>
<feature type="domain" description="DDE-1" evidence="1">
    <location>
        <begin position="115"/>
        <end position="239"/>
    </location>
</feature>
<gene>
    <name evidence="2" type="ORF">R1sor_021593</name>
</gene>
<protein>
    <recommendedName>
        <fullName evidence="1">DDE-1 domain-containing protein</fullName>
    </recommendedName>
</protein>
<reference evidence="2 3" key="1">
    <citation type="submission" date="2024-09" db="EMBL/GenBank/DDBJ databases">
        <title>Chromosome-scale assembly of Riccia sorocarpa.</title>
        <authorList>
            <person name="Paukszto L."/>
        </authorList>
    </citation>
    <scope>NUCLEOTIDE SEQUENCE [LARGE SCALE GENOMIC DNA]</scope>
    <source>
        <strain evidence="2">LP-2024</strain>
        <tissue evidence="2">Aerial parts of the thallus</tissue>
    </source>
</reference>
<evidence type="ECO:0000259" key="1">
    <source>
        <dbReference type="Pfam" id="PF03184"/>
    </source>
</evidence>
<comment type="caution">
    <text evidence="2">The sequence shown here is derived from an EMBL/GenBank/DDBJ whole genome shotgun (WGS) entry which is preliminary data.</text>
</comment>
<dbReference type="EMBL" id="JBJQOH010000007">
    <property type="protein sequence ID" value="KAL3678637.1"/>
    <property type="molecule type" value="Genomic_DNA"/>
</dbReference>
<dbReference type="Pfam" id="PF03184">
    <property type="entry name" value="DDE_1"/>
    <property type="match status" value="1"/>
</dbReference>
<accession>A0ABD3GKG5</accession>
<keyword evidence="3" id="KW-1185">Reference proteome</keyword>
<proteinExistence type="predicted"/>